<dbReference type="EMBL" id="GBRH01265267">
    <property type="protein sequence ID" value="JAD32628.1"/>
    <property type="molecule type" value="Transcribed_RNA"/>
</dbReference>
<dbReference type="AlphaFoldDB" id="A0A0A8Z4P2"/>
<organism evidence="1">
    <name type="scientific">Arundo donax</name>
    <name type="common">Giant reed</name>
    <name type="synonym">Donax arundinaceus</name>
    <dbReference type="NCBI Taxonomy" id="35708"/>
    <lineage>
        <taxon>Eukaryota</taxon>
        <taxon>Viridiplantae</taxon>
        <taxon>Streptophyta</taxon>
        <taxon>Embryophyta</taxon>
        <taxon>Tracheophyta</taxon>
        <taxon>Spermatophyta</taxon>
        <taxon>Magnoliopsida</taxon>
        <taxon>Liliopsida</taxon>
        <taxon>Poales</taxon>
        <taxon>Poaceae</taxon>
        <taxon>PACMAD clade</taxon>
        <taxon>Arundinoideae</taxon>
        <taxon>Arundineae</taxon>
        <taxon>Arundo</taxon>
    </lineage>
</organism>
<reference evidence="1" key="1">
    <citation type="submission" date="2014-09" db="EMBL/GenBank/DDBJ databases">
        <authorList>
            <person name="Magalhaes I.L.F."/>
            <person name="Oliveira U."/>
            <person name="Santos F.R."/>
            <person name="Vidigal T.H.D.A."/>
            <person name="Brescovit A.D."/>
            <person name="Santos A.J."/>
        </authorList>
    </citation>
    <scope>NUCLEOTIDE SEQUENCE</scope>
    <source>
        <tissue evidence="1">Shoot tissue taken approximately 20 cm above the soil surface</tissue>
    </source>
</reference>
<protein>
    <submittedName>
        <fullName evidence="1">Uncharacterized protein</fullName>
    </submittedName>
</protein>
<name>A0A0A8Z4P2_ARUDO</name>
<evidence type="ECO:0000313" key="1">
    <source>
        <dbReference type="EMBL" id="JAD32628.1"/>
    </source>
</evidence>
<accession>A0A0A8Z4P2</accession>
<sequence>MRQVTEESVLALVGMNWEARFGFAE</sequence>
<proteinExistence type="predicted"/>
<reference evidence="1" key="2">
    <citation type="journal article" date="2015" name="Data Brief">
        <title>Shoot transcriptome of the giant reed, Arundo donax.</title>
        <authorList>
            <person name="Barrero R.A."/>
            <person name="Guerrero F.D."/>
            <person name="Moolhuijzen P."/>
            <person name="Goolsby J.A."/>
            <person name="Tidwell J."/>
            <person name="Bellgard S.E."/>
            <person name="Bellgard M.I."/>
        </authorList>
    </citation>
    <scope>NUCLEOTIDE SEQUENCE</scope>
    <source>
        <tissue evidence="1">Shoot tissue taken approximately 20 cm above the soil surface</tissue>
    </source>
</reference>